<accession>A0AC35UGC0</accession>
<evidence type="ECO:0000313" key="2">
    <source>
        <dbReference type="WBParaSite" id="RSKR_0001107000.1"/>
    </source>
</evidence>
<evidence type="ECO:0000313" key="1">
    <source>
        <dbReference type="Proteomes" id="UP000095286"/>
    </source>
</evidence>
<dbReference type="WBParaSite" id="RSKR_0001107000.1">
    <property type="protein sequence ID" value="RSKR_0001107000.1"/>
    <property type="gene ID" value="RSKR_0001107000"/>
</dbReference>
<reference evidence="2" key="1">
    <citation type="submission" date="2016-11" db="UniProtKB">
        <authorList>
            <consortium name="WormBaseParasite"/>
        </authorList>
    </citation>
    <scope>IDENTIFICATION</scope>
    <source>
        <strain evidence="2">KR3021</strain>
    </source>
</reference>
<name>A0AC35UGC0_9BILA</name>
<dbReference type="Proteomes" id="UP000095286">
    <property type="component" value="Unplaced"/>
</dbReference>
<organism evidence="1 2">
    <name type="scientific">Rhabditophanes sp. KR3021</name>
    <dbReference type="NCBI Taxonomy" id="114890"/>
    <lineage>
        <taxon>Eukaryota</taxon>
        <taxon>Metazoa</taxon>
        <taxon>Ecdysozoa</taxon>
        <taxon>Nematoda</taxon>
        <taxon>Chromadorea</taxon>
        <taxon>Rhabditida</taxon>
        <taxon>Tylenchina</taxon>
        <taxon>Panagrolaimomorpha</taxon>
        <taxon>Strongyloidoidea</taxon>
        <taxon>Alloionematidae</taxon>
        <taxon>Rhabditophanes</taxon>
    </lineage>
</organism>
<protein>
    <submittedName>
        <fullName evidence="2">Protein-tyrosine phosphatase</fullName>
    </submittedName>
</protein>
<sequence>MKPSNNNCLITNGGASKMMKTQQPPSDPGNNECLKWINRALAKKVSGLREEFQSLKRYCPKNMCIALFLANQEAGKNRYRDVPCQTAFRVPVKWPGIESDYIHANYVSTPVNPKRFICAQGPTETTCPTFWHMIINEGTESIIMLSSIDVNDSSVKRHNLAVKWESCNPGERSVNLTHWLDWPDRGVPSTTNCVFDVLSIVRGSKKPIVVHCSAGIGRTGSIVAIEFILEKLFAGQSCESTDTILKELRNQRVYSVQNDLQYLFVHRMVLLYFLERNRSTIPSQIKDVYSQFILDYNDATSI</sequence>
<proteinExistence type="predicted"/>